<dbReference type="AlphaFoldDB" id="A0A445ATA5"/>
<reference evidence="2 3" key="1">
    <citation type="submission" date="2019-01" db="EMBL/GenBank/DDBJ databases">
        <title>Sequencing of cultivated peanut Arachis hypogaea provides insights into genome evolution and oil improvement.</title>
        <authorList>
            <person name="Chen X."/>
        </authorList>
    </citation>
    <scope>NUCLEOTIDE SEQUENCE [LARGE SCALE GENOMIC DNA]</scope>
    <source>
        <strain evidence="3">cv. Fuhuasheng</strain>
        <tissue evidence="2">Leaves</tissue>
    </source>
</reference>
<sequence>MSEADIMQMMNMLKFRISTSQIFGLLASQADGYEFIDYGPRDMYNEFARQRRQVSGNAARVLKKLEDMRLKDPQLYFKACHDSRGLFRNLFWYDGNSQLDYQCFGDVIAFDATYKKNKYSCPLVIFSRLMFAMKGKTPASIIIDGAMAIRNAVRDVFFEVRHRLCAWHLIQNATSNVENPSFTSKFKKIMLGDYEILVFKRKWVQLIEEFGFEDKLWVNNMYKEKHMCATAYIREHFQRCIAHLRFKKFNADYESTRGVPVMQTYIEFLERLATERHCEISRSLVLDRWTKKVKSALNDASGFTRDAVVISHQSALMEFSKQLAIVAAKIPERFEETRDIIMGLYSSYKAADEGSKQPQSGVAKSSNPYVYQTNVSLDNHLRRSGNVVVFLKWKDIKRQHIFGKRTLTTTLWKRKLMV</sequence>
<dbReference type="EMBL" id="SDMP01000011">
    <property type="protein sequence ID" value="RYR29655.1"/>
    <property type="molecule type" value="Genomic_DNA"/>
</dbReference>
<evidence type="ECO:0000313" key="3">
    <source>
        <dbReference type="Proteomes" id="UP000289738"/>
    </source>
</evidence>
<dbReference type="PANTHER" id="PTHR47718:SF13">
    <property type="entry name" value="OS09G0290500 PROTEIN"/>
    <property type="match status" value="1"/>
</dbReference>
<protein>
    <recommendedName>
        <fullName evidence="1">MULE transposase domain-containing protein</fullName>
    </recommendedName>
</protein>
<gene>
    <name evidence="2" type="ORF">Ahy_B01g054109</name>
</gene>
<name>A0A445ATA5_ARAHY</name>
<dbReference type="PANTHER" id="PTHR47718">
    <property type="entry name" value="OS01G0519700 PROTEIN"/>
    <property type="match status" value="1"/>
</dbReference>
<dbReference type="InterPro" id="IPR018289">
    <property type="entry name" value="MULE_transposase_dom"/>
</dbReference>
<dbReference type="Pfam" id="PF10551">
    <property type="entry name" value="MULE"/>
    <property type="match status" value="1"/>
</dbReference>
<feature type="domain" description="MULE transposase" evidence="1">
    <location>
        <begin position="128"/>
        <end position="172"/>
    </location>
</feature>
<keyword evidence="3" id="KW-1185">Reference proteome</keyword>
<dbReference type="STRING" id="3818.A0A445ATA5"/>
<comment type="caution">
    <text evidence="2">The sequence shown here is derived from an EMBL/GenBank/DDBJ whole genome shotgun (WGS) entry which is preliminary data.</text>
</comment>
<accession>A0A445ATA5</accession>
<organism evidence="2 3">
    <name type="scientific">Arachis hypogaea</name>
    <name type="common">Peanut</name>
    <dbReference type="NCBI Taxonomy" id="3818"/>
    <lineage>
        <taxon>Eukaryota</taxon>
        <taxon>Viridiplantae</taxon>
        <taxon>Streptophyta</taxon>
        <taxon>Embryophyta</taxon>
        <taxon>Tracheophyta</taxon>
        <taxon>Spermatophyta</taxon>
        <taxon>Magnoliopsida</taxon>
        <taxon>eudicotyledons</taxon>
        <taxon>Gunneridae</taxon>
        <taxon>Pentapetalae</taxon>
        <taxon>rosids</taxon>
        <taxon>fabids</taxon>
        <taxon>Fabales</taxon>
        <taxon>Fabaceae</taxon>
        <taxon>Papilionoideae</taxon>
        <taxon>50 kb inversion clade</taxon>
        <taxon>dalbergioids sensu lato</taxon>
        <taxon>Dalbergieae</taxon>
        <taxon>Pterocarpus clade</taxon>
        <taxon>Arachis</taxon>
    </lineage>
</organism>
<evidence type="ECO:0000259" key="1">
    <source>
        <dbReference type="Pfam" id="PF10551"/>
    </source>
</evidence>
<dbReference type="Proteomes" id="UP000289738">
    <property type="component" value="Chromosome B01"/>
</dbReference>
<evidence type="ECO:0000313" key="2">
    <source>
        <dbReference type="EMBL" id="RYR29655.1"/>
    </source>
</evidence>
<proteinExistence type="predicted"/>